<reference evidence="2" key="1">
    <citation type="submission" date="2021-01" db="EMBL/GenBank/DDBJ databases">
        <title>Adiantum capillus-veneris genome.</title>
        <authorList>
            <person name="Fang Y."/>
            <person name="Liao Q."/>
        </authorList>
    </citation>
    <scope>NUCLEOTIDE SEQUENCE</scope>
    <source>
        <strain evidence="2">H3</strain>
        <tissue evidence="2">Leaf</tissue>
    </source>
</reference>
<evidence type="ECO:0000313" key="2">
    <source>
        <dbReference type="EMBL" id="KAI5072063.1"/>
    </source>
</evidence>
<feature type="region of interest" description="Disordered" evidence="1">
    <location>
        <begin position="1"/>
        <end position="26"/>
    </location>
</feature>
<keyword evidence="3" id="KW-1185">Reference proteome</keyword>
<name>A0A9D4URJ4_ADICA</name>
<comment type="caution">
    <text evidence="2">The sequence shown here is derived from an EMBL/GenBank/DDBJ whole genome shotgun (WGS) entry which is preliminary data.</text>
</comment>
<protein>
    <submittedName>
        <fullName evidence="2">Uncharacterized protein</fullName>
    </submittedName>
</protein>
<gene>
    <name evidence="2" type="ORF">GOP47_0012169</name>
</gene>
<evidence type="ECO:0000313" key="3">
    <source>
        <dbReference type="Proteomes" id="UP000886520"/>
    </source>
</evidence>
<sequence length="96" mass="9762">MDVAVLDSSRSNVLGTSAGHRSESTGLSEGCNVLSGAFIASSIMPASGSPPLQNLNLLKLALAQLGLKLLLPKSLRVFSVAGAGIGASNVKELETR</sequence>
<accession>A0A9D4URJ4</accession>
<proteinExistence type="predicted"/>
<evidence type="ECO:0000256" key="1">
    <source>
        <dbReference type="SAM" id="MobiDB-lite"/>
    </source>
</evidence>
<dbReference type="Proteomes" id="UP000886520">
    <property type="component" value="Chromosome 12"/>
</dbReference>
<dbReference type="EMBL" id="JABFUD020000012">
    <property type="protein sequence ID" value="KAI5072063.1"/>
    <property type="molecule type" value="Genomic_DNA"/>
</dbReference>
<dbReference type="AlphaFoldDB" id="A0A9D4URJ4"/>
<organism evidence="2 3">
    <name type="scientific">Adiantum capillus-veneris</name>
    <name type="common">Maidenhair fern</name>
    <dbReference type="NCBI Taxonomy" id="13818"/>
    <lineage>
        <taxon>Eukaryota</taxon>
        <taxon>Viridiplantae</taxon>
        <taxon>Streptophyta</taxon>
        <taxon>Embryophyta</taxon>
        <taxon>Tracheophyta</taxon>
        <taxon>Polypodiopsida</taxon>
        <taxon>Polypodiidae</taxon>
        <taxon>Polypodiales</taxon>
        <taxon>Pteridineae</taxon>
        <taxon>Pteridaceae</taxon>
        <taxon>Vittarioideae</taxon>
        <taxon>Adiantum</taxon>
    </lineage>
</organism>